<feature type="compositionally biased region" description="Low complexity" evidence="8">
    <location>
        <begin position="75"/>
        <end position="87"/>
    </location>
</feature>
<keyword evidence="5" id="KW-0862">Zinc</keyword>
<dbReference type="EMBL" id="BMAW01130173">
    <property type="protein sequence ID" value="GFU33882.1"/>
    <property type="molecule type" value="Genomic_DNA"/>
</dbReference>
<feature type="compositionally biased region" description="Low complexity" evidence="8">
    <location>
        <begin position="142"/>
        <end position="155"/>
    </location>
</feature>
<feature type="domain" description="C2H2-type" evidence="9">
    <location>
        <begin position="181"/>
        <end position="208"/>
    </location>
</feature>
<feature type="domain" description="C2H2-type" evidence="9">
    <location>
        <begin position="32"/>
        <end position="59"/>
    </location>
</feature>
<keyword evidence="11" id="KW-1185">Reference proteome</keyword>
<dbReference type="Pfam" id="PF00096">
    <property type="entry name" value="zf-C2H2"/>
    <property type="match status" value="1"/>
</dbReference>
<keyword evidence="3" id="KW-0677">Repeat</keyword>
<dbReference type="GO" id="GO:0000981">
    <property type="term" value="F:DNA-binding transcription factor activity, RNA polymerase II-specific"/>
    <property type="evidence" value="ECO:0007669"/>
    <property type="project" value="TreeGrafter"/>
</dbReference>
<feature type="region of interest" description="Disordered" evidence="8">
    <location>
        <begin position="68"/>
        <end position="178"/>
    </location>
</feature>
<dbReference type="PANTHER" id="PTHR24394">
    <property type="entry name" value="ZINC FINGER PROTEIN"/>
    <property type="match status" value="1"/>
</dbReference>
<evidence type="ECO:0000256" key="2">
    <source>
        <dbReference type="ARBA" id="ARBA00022723"/>
    </source>
</evidence>
<dbReference type="PANTHER" id="PTHR24394:SF29">
    <property type="entry name" value="MYONEURIN"/>
    <property type="match status" value="1"/>
</dbReference>
<comment type="subcellular location">
    <subcellularLocation>
        <location evidence="1">Nucleus</location>
    </subcellularLocation>
</comment>
<dbReference type="GO" id="GO:0008270">
    <property type="term" value="F:zinc ion binding"/>
    <property type="evidence" value="ECO:0007669"/>
    <property type="project" value="UniProtKB-KW"/>
</dbReference>
<dbReference type="InterPro" id="IPR036236">
    <property type="entry name" value="Znf_C2H2_sf"/>
</dbReference>
<dbReference type="InterPro" id="IPR013087">
    <property type="entry name" value="Znf_C2H2_type"/>
</dbReference>
<dbReference type="Gene3D" id="3.30.160.60">
    <property type="entry name" value="Classic Zinc Finger"/>
    <property type="match status" value="2"/>
</dbReference>
<keyword evidence="6" id="KW-0539">Nucleus</keyword>
<dbReference type="PROSITE" id="PS50157">
    <property type="entry name" value="ZINC_FINGER_C2H2_2"/>
    <property type="match status" value="4"/>
</dbReference>
<evidence type="ECO:0000256" key="8">
    <source>
        <dbReference type="SAM" id="MobiDB-lite"/>
    </source>
</evidence>
<reference evidence="10" key="1">
    <citation type="submission" date="2020-08" db="EMBL/GenBank/DDBJ databases">
        <title>Multicomponent nature underlies the extraordinary mechanical properties of spider dragline silk.</title>
        <authorList>
            <person name="Kono N."/>
            <person name="Nakamura H."/>
            <person name="Mori M."/>
            <person name="Yoshida Y."/>
            <person name="Ohtoshi R."/>
            <person name="Malay A.D."/>
            <person name="Moran D.A.P."/>
            <person name="Tomita M."/>
            <person name="Numata K."/>
            <person name="Arakawa K."/>
        </authorList>
    </citation>
    <scope>NUCLEOTIDE SEQUENCE</scope>
</reference>
<dbReference type="SMART" id="SM00355">
    <property type="entry name" value="ZnF_C2H2"/>
    <property type="match status" value="4"/>
</dbReference>
<dbReference type="Proteomes" id="UP000887013">
    <property type="component" value="Unassembled WGS sequence"/>
</dbReference>
<accession>A0A8X6QMB2</accession>
<comment type="caution">
    <text evidence="10">The sequence shown here is derived from an EMBL/GenBank/DDBJ whole genome shotgun (WGS) entry which is preliminary data.</text>
</comment>
<feature type="domain" description="C2H2-type" evidence="9">
    <location>
        <begin position="237"/>
        <end position="264"/>
    </location>
</feature>
<gene>
    <name evidence="10" type="primary">AVEN_198479_1</name>
    <name evidence="10" type="ORF">NPIL_698061</name>
</gene>
<evidence type="ECO:0000256" key="5">
    <source>
        <dbReference type="ARBA" id="ARBA00022833"/>
    </source>
</evidence>
<organism evidence="10 11">
    <name type="scientific">Nephila pilipes</name>
    <name type="common">Giant wood spider</name>
    <name type="synonym">Nephila maculata</name>
    <dbReference type="NCBI Taxonomy" id="299642"/>
    <lineage>
        <taxon>Eukaryota</taxon>
        <taxon>Metazoa</taxon>
        <taxon>Ecdysozoa</taxon>
        <taxon>Arthropoda</taxon>
        <taxon>Chelicerata</taxon>
        <taxon>Arachnida</taxon>
        <taxon>Araneae</taxon>
        <taxon>Araneomorphae</taxon>
        <taxon>Entelegynae</taxon>
        <taxon>Araneoidea</taxon>
        <taxon>Nephilidae</taxon>
        <taxon>Nephila</taxon>
    </lineage>
</organism>
<dbReference type="FunFam" id="3.30.160.60:FF:000145">
    <property type="entry name" value="Zinc finger protein 574"/>
    <property type="match status" value="1"/>
</dbReference>
<keyword evidence="4 7" id="KW-0863">Zinc-finger</keyword>
<proteinExistence type="predicted"/>
<evidence type="ECO:0000313" key="11">
    <source>
        <dbReference type="Proteomes" id="UP000887013"/>
    </source>
</evidence>
<dbReference type="AlphaFoldDB" id="A0A8X6QMB2"/>
<name>A0A8X6QMB2_NEPPI</name>
<dbReference type="SUPFAM" id="SSF57667">
    <property type="entry name" value="beta-beta-alpha zinc fingers"/>
    <property type="match status" value="2"/>
</dbReference>
<evidence type="ECO:0000259" key="9">
    <source>
        <dbReference type="PROSITE" id="PS50157"/>
    </source>
</evidence>
<feature type="compositionally biased region" description="Pro residues" evidence="8">
    <location>
        <begin position="156"/>
        <end position="171"/>
    </location>
</feature>
<evidence type="ECO:0000256" key="4">
    <source>
        <dbReference type="ARBA" id="ARBA00022771"/>
    </source>
</evidence>
<evidence type="ECO:0000256" key="7">
    <source>
        <dbReference type="PROSITE-ProRule" id="PRU00042"/>
    </source>
</evidence>
<dbReference type="GO" id="GO:0005634">
    <property type="term" value="C:nucleus"/>
    <property type="evidence" value="ECO:0007669"/>
    <property type="project" value="UniProtKB-SubCell"/>
</dbReference>
<evidence type="ECO:0000256" key="3">
    <source>
        <dbReference type="ARBA" id="ARBA00022737"/>
    </source>
</evidence>
<sequence length="274" mass="31353">MKCLKQGVDNVRKKQFTMAYSAEESSPVEYFESCCICDEEFSSDSELTNHLLDHANDDEFKSSLKKFEQNNTSRTPGTTNLNTPTLLKSSTAREQTIKRTFTQRSKSPELWEIVSDDSDDESNKNKKVAGSSSNFRLVKPASTTPQASQNPSQQSPNPPQQPQNPLQPTPPNQKSVQNSTFTCQHCALVFKDAKLYKEHLATHDKARPYSCQICNKKFAYKGTLRQHLHLHIGEKSHECKVCHKKFSLKRMLRQHEETHEMEQRQGMMITRSKT</sequence>
<evidence type="ECO:0000256" key="6">
    <source>
        <dbReference type="ARBA" id="ARBA00023242"/>
    </source>
</evidence>
<dbReference type="PROSITE" id="PS00028">
    <property type="entry name" value="ZINC_FINGER_C2H2_1"/>
    <property type="match status" value="4"/>
</dbReference>
<keyword evidence="2" id="KW-0479">Metal-binding</keyword>
<feature type="domain" description="C2H2-type" evidence="9">
    <location>
        <begin position="209"/>
        <end position="236"/>
    </location>
</feature>
<evidence type="ECO:0000256" key="1">
    <source>
        <dbReference type="ARBA" id="ARBA00004123"/>
    </source>
</evidence>
<feature type="compositionally biased region" description="Polar residues" evidence="8">
    <location>
        <begin position="88"/>
        <end position="105"/>
    </location>
</feature>
<dbReference type="OrthoDB" id="3437960at2759"/>
<protein>
    <recommendedName>
        <fullName evidence="9">C2H2-type domain-containing protein</fullName>
    </recommendedName>
</protein>
<evidence type="ECO:0000313" key="10">
    <source>
        <dbReference type="EMBL" id="GFU33882.1"/>
    </source>
</evidence>